<accession>A0ACD4NW27</accession>
<name>A0ACD4NW27_9HYPH</name>
<dbReference type="EC" id="3.6.1.54" evidence="1"/>
<keyword evidence="2" id="KW-1185">Reference proteome</keyword>
<dbReference type="EMBL" id="CP113520">
    <property type="protein sequence ID" value="WAJ30881.1"/>
    <property type="molecule type" value="Genomic_DNA"/>
</dbReference>
<dbReference type="Proteomes" id="UP001163223">
    <property type="component" value="Chromosome"/>
</dbReference>
<evidence type="ECO:0000313" key="2">
    <source>
        <dbReference type="Proteomes" id="UP001163223"/>
    </source>
</evidence>
<protein>
    <submittedName>
        <fullName evidence="1">UDP-2,3-diacylglucosamine diphosphatase LpxI</fullName>
        <ecNumber evidence="1">3.6.1.54</ecNumber>
    </submittedName>
</protein>
<proteinExistence type="predicted"/>
<sequence length="305" mass="32233">MHPRRAEETPAPIGPAFENEPLGIIAAGGDLPRILAEGAVAAGFRPIVARFADGIGAGWADGLGARDFRWGEAGDAIAWFQSERVRRVVSGGTVSVRPDFRAVRPTWRTLQLLHHAIRIMRGGDDSVLKRTARFLEGRGFELVAVQDLAPQLLMPAGYLGRRVASPDERAALALAARAARTIGILDAGQAAVASQQRVIAMEGIEGTREMLQRVGDLAKRGRIGAREVCVLVKAVKPGQDRRFDLPSIGGATVREAAEAGIRGIGLTAGYGLVIGFEDLVAAADAADVFVVGVEPDDEQLAGEAP</sequence>
<gene>
    <name evidence="1" type="primary">lpxI</name>
    <name evidence="1" type="ORF">OXU80_12035</name>
</gene>
<organism evidence="1 2">
    <name type="scientific">Antarcticirhabdus aurantiaca</name>
    <dbReference type="NCBI Taxonomy" id="2606717"/>
    <lineage>
        <taxon>Bacteria</taxon>
        <taxon>Pseudomonadati</taxon>
        <taxon>Pseudomonadota</taxon>
        <taxon>Alphaproteobacteria</taxon>
        <taxon>Hyphomicrobiales</taxon>
        <taxon>Aurantimonadaceae</taxon>
        <taxon>Antarcticirhabdus</taxon>
    </lineage>
</organism>
<evidence type="ECO:0000313" key="1">
    <source>
        <dbReference type="EMBL" id="WAJ30881.1"/>
    </source>
</evidence>
<reference evidence="1" key="1">
    <citation type="submission" date="2022-11" db="EMBL/GenBank/DDBJ databases">
        <title>beta-Carotene-producing bacterium, Jeongeuplla avenae sp. nov., alleviates the salt stress of Arabidopsis seedlings.</title>
        <authorList>
            <person name="Jiang L."/>
            <person name="Lee J."/>
        </authorList>
    </citation>
    <scope>NUCLEOTIDE SEQUENCE</scope>
    <source>
        <strain evidence="1">DY_R2A_6</strain>
    </source>
</reference>
<keyword evidence="1" id="KW-0378">Hydrolase</keyword>